<comment type="pathway">
    <text evidence="1">tRNA modification; wybutosine-tRNA(Phe) biosynthesis.</text>
</comment>
<dbReference type="InterPro" id="IPR029063">
    <property type="entry name" value="SAM-dependent_MTases_sf"/>
</dbReference>
<proteinExistence type="predicted"/>
<dbReference type="GO" id="GO:0008175">
    <property type="term" value="F:tRNA methyltransferase activity"/>
    <property type="evidence" value="ECO:0007669"/>
    <property type="project" value="TreeGrafter"/>
</dbReference>
<protein>
    <recommendedName>
        <fullName evidence="2">tRNA(Phe) (4-demethylwyosine(37)-C(7)) aminocarboxypropyltransferase</fullName>
        <ecNumber evidence="2">2.5.1.114</ecNumber>
    </recommendedName>
</protein>
<dbReference type="AlphaFoldDB" id="A0A162X863"/>
<keyword evidence="4" id="KW-0949">S-adenosyl-L-methionine</keyword>
<dbReference type="GO" id="GO:0102522">
    <property type="term" value="F:tRNA 4-demethylwyosine alpha-amino-alpha-carboxypropyltransferase activity"/>
    <property type="evidence" value="ECO:0007669"/>
    <property type="project" value="UniProtKB-EC"/>
</dbReference>
<reference evidence="7 8" key="1">
    <citation type="journal article" date="2016" name="Sci. Rep.">
        <title>Draft genome sequencing and secretome analysis of fungal phytopathogen Ascochyta rabiei provides insight into the necrotrophic effector repertoire.</title>
        <authorList>
            <person name="Verma S."/>
            <person name="Gazara R.K."/>
            <person name="Nizam S."/>
            <person name="Parween S."/>
            <person name="Chattopadhyay D."/>
            <person name="Verma P.K."/>
        </authorList>
    </citation>
    <scope>NUCLEOTIDE SEQUENCE [LARGE SCALE GENOMIC DNA]</scope>
    <source>
        <strain evidence="7 8">ArDII</strain>
    </source>
</reference>
<keyword evidence="5" id="KW-0819">tRNA processing</keyword>
<keyword evidence="7" id="KW-0489">Methyltransferase</keyword>
<evidence type="ECO:0000256" key="6">
    <source>
        <dbReference type="ARBA" id="ARBA00049400"/>
    </source>
</evidence>
<evidence type="ECO:0000256" key="4">
    <source>
        <dbReference type="ARBA" id="ARBA00022691"/>
    </source>
</evidence>
<dbReference type="Pfam" id="PF02475">
    <property type="entry name" value="TRM5-TYW2_MTfase"/>
    <property type="match status" value="1"/>
</dbReference>
<sequence length="529" mass="59000">MDNEATRNQPHHLDPCGARLVLLVSRTHVKHVKSALERHKKFDRSHGISPEVRNEGGEREALGQNRGEMRQRMCVPTTIPHVVEGDEADLESNKPTLLAELRLDHLSEDITISSWTPWTTKKPATVEHNPLRKALREALEALPPGTLGSFNVPHLTVHLLLSTFPESYSIYKPLLLLPSNSISQTWSTLLSEHVELLQPIWQRIAAALQCTHIALNSPIPPSNTPGSAHGNDDSNILRSPVHLTPIYGSFGPPPTLQTLSSPTPSDFGNTLWVRTTQNGIHQTWAPLYTMFSRGNVKEKARILHLPSVTSLATTEQNATAVDMYAGIGYFSFSYRKSGLSRILCWELNPWSVEGLRQGAALNGWSSRIFTPAEVPQESAAEAEWEAWRRGVAGRSEDFWIFQMSNATAQLILQCLRNDVPPIRHVNLGLLPASRLSWPSAVRALDKECGGWIHAHENVGLHEMDKRKVEVGTEFQRLVNEYSESLGDDAKHQKKKVQVGHVERVKMYAPGVVHAVFDVYVPETGTEMDV</sequence>
<evidence type="ECO:0000313" key="8">
    <source>
        <dbReference type="Proteomes" id="UP000076837"/>
    </source>
</evidence>
<dbReference type="Proteomes" id="UP000076837">
    <property type="component" value="Unassembled WGS sequence"/>
</dbReference>
<dbReference type="Gene3D" id="3.40.50.150">
    <property type="entry name" value="Vaccinia Virus protein VP39"/>
    <property type="match status" value="1"/>
</dbReference>
<dbReference type="PANTHER" id="PTHR23245">
    <property type="entry name" value="TRNA METHYLTRANSFERASE"/>
    <property type="match status" value="1"/>
</dbReference>
<dbReference type="OrthoDB" id="2387925at2759"/>
<organism evidence="7 8">
    <name type="scientific">Didymella rabiei</name>
    <name type="common">Chickpea ascochyta blight fungus</name>
    <name type="synonym">Mycosphaerella rabiei</name>
    <dbReference type="NCBI Taxonomy" id="5454"/>
    <lineage>
        <taxon>Eukaryota</taxon>
        <taxon>Fungi</taxon>
        <taxon>Dikarya</taxon>
        <taxon>Ascomycota</taxon>
        <taxon>Pezizomycotina</taxon>
        <taxon>Dothideomycetes</taxon>
        <taxon>Pleosporomycetidae</taxon>
        <taxon>Pleosporales</taxon>
        <taxon>Pleosporineae</taxon>
        <taxon>Didymellaceae</taxon>
        <taxon>Ascochyta</taxon>
    </lineage>
</organism>
<evidence type="ECO:0000256" key="1">
    <source>
        <dbReference type="ARBA" id="ARBA00004797"/>
    </source>
</evidence>
<dbReference type="PANTHER" id="PTHR23245:SF25">
    <property type="entry name" value="TRNA WYBUTOSINE-SYNTHESIZING PROTEIN 2 HOMOLOG"/>
    <property type="match status" value="1"/>
</dbReference>
<dbReference type="SUPFAM" id="SSF53335">
    <property type="entry name" value="S-adenosyl-L-methionine-dependent methyltransferases"/>
    <property type="match status" value="1"/>
</dbReference>
<dbReference type="EC" id="2.5.1.114" evidence="2"/>
<evidence type="ECO:0000256" key="3">
    <source>
        <dbReference type="ARBA" id="ARBA00022679"/>
    </source>
</evidence>
<accession>A0A162X863</accession>
<keyword evidence="8" id="KW-1185">Reference proteome</keyword>
<evidence type="ECO:0000256" key="2">
    <source>
        <dbReference type="ARBA" id="ARBA00012265"/>
    </source>
</evidence>
<gene>
    <name evidence="7" type="ORF">ST47_g9456</name>
</gene>
<dbReference type="InterPro" id="IPR056743">
    <property type="entry name" value="TRM5-TYW2-like_MTfase"/>
</dbReference>
<keyword evidence="3 7" id="KW-0808">Transferase</keyword>
<dbReference type="GO" id="GO:0005737">
    <property type="term" value="C:cytoplasm"/>
    <property type="evidence" value="ECO:0007669"/>
    <property type="project" value="TreeGrafter"/>
</dbReference>
<comment type="catalytic activity">
    <reaction evidence="6">
        <text>4-demethylwyosine(37) in tRNA(Phe) + S-adenosyl-L-methionine = 4-demethyl-7-[(3S)-3-amino-3-carboxypropyl]wyosine(37) in tRNA(Phe) + S-methyl-5'-thioadenosine + H(+)</text>
        <dbReference type="Rhea" id="RHEA:36355"/>
        <dbReference type="Rhea" id="RHEA-COMP:10164"/>
        <dbReference type="Rhea" id="RHEA-COMP:10378"/>
        <dbReference type="ChEBI" id="CHEBI:15378"/>
        <dbReference type="ChEBI" id="CHEBI:17509"/>
        <dbReference type="ChEBI" id="CHEBI:59789"/>
        <dbReference type="ChEBI" id="CHEBI:64315"/>
        <dbReference type="ChEBI" id="CHEBI:73550"/>
        <dbReference type="EC" id="2.5.1.114"/>
    </reaction>
</comment>
<dbReference type="PROSITE" id="PS51684">
    <property type="entry name" value="SAM_MT_TRM5_TYW2"/>
    <property type="match status" value="1"/>
</dbReference>
<dbReference type="InterPro" id="IPR030382">
    <property type="entry name" value="MeTrfase_TRM5/TYW2"/>
</dbReference>
<name>A0A162X863_DIDRA</name>
<dbReference type="STRING" id="5454.A0A162X863"/>
<evidence type="ECO:0000313" key="7">
    <source>
        <dbReference type="EMBL" id="KZM19392.1"/>
    </source>
</evidence>
<dbReference type="EMBL" id="JYNV01000292">
    <property type="protein sequence ID" value="KZM19392.1"/>
    <property type="molecule type" value="Genomic_DNA"/>
</dbReference>
<dbReference type="GO" id="GO:0031591">
    <property type="term" value="P:wybutosine biosynthetic process"/>
    <property type="evidence" value="ECO:0007669"/>
    <property type="project" value="TreeGrafter"/>
</dbReference>
<comment type="caution">
    <text evidence="7">The sequence shown here is derived from an EMBL/GenBank/DDBJ whole genome shotgun (WGS) entry which is preliminary data.</text>
</comment>
<dbReference type="GO" id="GO:0030488">
    <property type="term" value="P:tRNA methylation"/>
    <property type="evidence" value="ECO:0007669"/>
    <property type="project" value="TreeGrafter"/>
</dbReference>
<evidence type="ECO:0000256" key="5">
    <source>
        <dbReference type="ARBA" id="ARBA00022694"/>
    </source>
</evidence>